<evidence type="ECO:0000313" key="1">
    <source>
        <dbReference type="EMBL" id="GAI28081.1"/>
    </source>
</evidence>
<gene>
    <name evidence="1" type="ORF">S06H3_34211</name>
</gene>
<sequence>MKIEDYSLSSIQSDTWDRLVEDAGVKSPFCRHAWLSLIAASFPDWRVGLLLAEQSGEILGGLPYVDSRAFFRQQSHCLPWGTPAGVILAPGAGGEVAGLLIERWAGRFRGARLPWRLAITFPDRYPPG</sequence>
<organism evidence="1">
    <name type="scientific">marine sediment metagenome</name>
    <dbReference type="NCBI Taxonomy" id="412755"/>
    <lineage>
        <taxon>unclassified sequences</taxon>
        <taxon>metagenomes</taxon>
        <taxon>ecological metagenomes</taxon>
    </lineage>
</organism>
<protein>
    <recommendedName>
        <fullName evidence="2">BioF2-like acetyltransferase domain-containing protein</fullName>
    </recommendedName>
</protein>
<proteinExistence type="predicted"/>
<reference evidence="1" key="1">
    <citation type="journal article" date="2014" name="Front. Microbiol.">
        <title>High frequency of phylogenetically diverse reductive dehalogenase-homologous genes in deep subseafloor sedimentary metagenomes.</title>
        <authorList>
            <person name="Kawai M."/>
            <person name="Futagami T."/>
            <person name="Toyoda A."/>
            <person name="Takaki Y."/>
            <person name="Nishi S."/>
            <person name="Hori S."/>
            <person name="Arai W."/>
            <person name="Tsubouchi T."/>
            <person name="Morono Y."/>
            <person name="Uchiyama I."/>
            <person name="Ito T."/>
            <person name="Fujiyama A."/>
            <person name="Inagaki F."/>
            <person name="Takami H."/>
        </authorList>
    </citation>
    <scope>NUCLEOTIDE SEQUENCE</scope>
    <source>
        <strain evidence="1">Expedition CK06-06</strain>
    </source>
</reference>
<name>X1ND15_9ZZZZ</name>
<evidence type="ECO:0008006" key="2">
    <source>
        <dbReference type="Google" id="ProtNLM"/>
    </source>
</evidence>
<feature type="non-terminal residue" evidence="1">
    <location>
        <position position="128"/>
    </location>
</feature>
<dbReference type="EMBL" id="BARV01020503">
    <property type="protein sequence ID" value="GAI28081.1"/>
    <property type="molecule type" value="Genomic_DNA"/>
</dbReference>
<comment type="caution">
    <text evidence="1">The sequence shown here is derived from an EMBL/GenBank/DDBJ whole genome shotgun (WGS) entry which is preliminary data.</text>
</comment>
<dbReference type="AlphaFoldDB" id="X1ND15"/>
<accession>X1ND15</accession>